<dbReference type="SUPFAM" id="SSF52540">
    <property type="entry name" value="P-loop containing nucleoside triphosphate hydrolases"/>
    <property type="match status" value="1"/>
</dbReference>
<dbReference type="GO" id="GO:0005524">
    <property type="term" value="F:ATP binding"/>
    <property type="evidence" value="ECO:0007669"/>
    <property type="project" value="UniProtKB-KW"/>
</dbReference>
<dbReference type="Pfam" id="PF00005">
    <property type="entry name" value="ABC_tran"/>
    <property type="match status" value="1"/>
</dbReference>
<comment type="caution">
    <text evidence="10">The sequence shown here is derived from an EMBL/GenBank/DDBJ whole genome shotgun (WGS) entry which is preliminary data.</text>
</comment>
<keyword evidence="11" id="KW-1185">Reference proteome</keyword>
<keyword evidence="2 7" id="KW-0812">Transmembrane</keyword>
<dbReference type="RefSeq" id="WP_193799639.1">
    <property type="nucleotide sequence ID" value="NZ_JADEWC010000003.1"/>
</dbReference>
<dbReference type="InterPro" id="IPR017871">
    <property type="entry name" value="ABC_transporter-like_CS"/>
</dbReference>
<evidence type="ECO:0000313" key="10">
    <source>
        <dbReference type="EMBL" id="MBE9221442.1"/>
    </source>
</evidence>
<dbReference type="Proteomes" id="UP000654604">
    <property type="component" value="Unassembled WGS sequence"/>
</dbReference>
<comment type="subcellular location">
    <subcellularLocation>
        <location evidence="1">Cell membrane</location>
        <topology evidence="1">Multi-pass membrane protein</topology>
    </subcellularLocation>
</comment>
<proteinExistence type="predicted"/>
<evidence type="ECO:0000256" key="1">
    <source>
        <dbReference type="ARBA" id="ARBA00004651"/>
    </source>
</evidence>
<protein>
    <submittedName>
        <fullName evidence="10">ABC transporter ATP-binding protein</fullName>
    </submittedName>
</protein>
<evidence type="ECO:0000256" key="3">
    <source>
        <dbReference type="ARBA" id="ARBA00022741"/>
    </source>
</evidence>
<dbReference type="Pfam" id="PF00664">
    <property type="entry name" value="ABC_membrane"/>
    <property type="match status" value="1"/>
</dbReference>
<evidence type="ECO:0000259" key="9">
    <source>
        <dbReference type="PROSITE" id="PS50929"/>
    </source>
</evidence>
<keyword evidence="4 10" id="KW-0067">ATP-binding</keyword>
<dbReference type="PROSITE" id="PS50929">
    <property type="entry name" value="ABC_TM1F"/>
    <property type="match status" value="1"/>
</dbReference>
<evidence type="ECO:0000313" key="11">
    <source>
        <dbReference type="Proteomes" id="UP000654604"/>
    </source>
</evidence>
<keyword evidence="5 7" id="KW-1133">Transmembrane helix</keyword>
<feature type="transmembrane region" description="Helical" evidence="7">
    <location>
        <begin position="272"/>
        <end position="293"/>
    </location>
</feature>
<evidence type="ECO:0000259" key="8">
    <source>
        <dbReference type="PROSITE" id="PS50893"/>
    </source>
</evidence>
<dbReference type="InterPro" id="IPR039421">
    <property type="entry name" value="Type_1_exporter"/>
</dbReference>
<keyword evidence="6 7" id="KW-0472">Membrane</keyword>
<name>A0ABR9V0N9_9CHRO</name>
<dbReference type="EMBL" id="JADEWC010000003">
    <property type="protein sequence ID" value="MBE9221442.1"/>
    <property type="molecule type" value="Genomic_DNA"/>
</dbReference>
<feature type="transmembrane region" description="Helical" evidence="7">
    <location>
        <begin position="156"/>
        <end position="181"/>
    </location>
</feature>
<feature type="transmembrane region" description="Helical" evidence="7">
    <location>
        <begin position="32"/>
        <end position="50"/>
    </location>
</feature>
<dbReference type="InterPro" id="IPR027417">
    <property type="entry name" value="P-loop_NTPase"/>
</dbReference>
<feature type="domain" description="ABC transmembrane type-1" evidence="9">
    <location>
        <begin position="35"/>
        <end position="328"/>
    </location>
</feature>
<gene>
    <name evidence="10" type="ORF">IQ215_01910</name>
</gene>
<dbReference type="CDD" id="cd18564">
    <property type="entry name" value="ABC_6TM_exporter_like"/>
    <property type="match status" value="1"/>
</dbReference>
<evidence type="ECO:0000256" key="2">
    <source>
        <dbReference type="ARBA" id="ARBA00022692"/>
    </source>
</evidence>
<evidence type="ECO:0000256" key="6">
    <source>
        <dbReference type="ARBA" id="ARBA00023136"/>
    </source>
</evidence>
<dbReference type="PANTHER" id="PTHR24221:SF468">
    <property type="entry name" value="ABC TRANSPORTER"/>
    <property type="match status" value="1"/>
</dbReference>
<feature type="transmembrane region" description="Helical" evidence="7">
    <location>
        <begin position="70"/>
        <end position="92"/>
    </location>
</feature>
<dbReference type="PROSITE" id="PS50893">
    <property type="entry name" value="ABC_TRANSPORTER_2"/>
    <property type="match status" value="1"/>
</dbReference>
<dbReference type="Gene3D" id="3.40.50.300">
    <property type="entry name" value="P-loop containing nucleotide triphosphate hydrolases"/>
    <property type="match status" value="1"/>
</dbReference>
<evidence type="ECO:0000256" key="4">
    <source>
        <dbReference type="ARBA" id="ARBA00022840"/>
    </source>
</evidence>
<evidence type="ECO:0000256" key="5">
    <source>
        <dbReference type="ARBA" id="ARBA00022989"/>
    </source>
</evidence>
<dbReference type="SMART" id="SM00382">
    <property type="entry name" value="AAA"/>
    <property type="match status" value="1"/>
</dbReference>
<accession>A0ABR9V0N9</accession>
<feature type="transmembrane region" description="Helical" evidence="7">
    <location>
        <begin position="187"/>
        <end position="204"/>
    </location>
</feature>
<dbReference type="SUPFAM" id="SSF90123">
    <property type="entry name" value="ABC transporter transmembrane region"/>
    <property type="match status" value="1"/>
</dbReference>
<dbReference type="PROSITE" id="PS00211">
    <property type="entry name" value="ABC_TRANSPORTER_1"/>
    <property type="match status" value="1"/>
</dbReference>
<organism evidence="10 11">
    <name type="scientific">Cyanobacterium stanieri LEGE 03274</name>
    <dbReference type="NCBI Taxonomy" id="1828756"/>
    <lineage>
        <taxon>Bacteria</taxon>
        <taxon>Bacillati</taxon>
        <taxon>Cyanobacteriota</taxon>
        <taxon>Cyanophyceae</taxon>
        <taxon>Oscillatoriophycideae</taxon>
        <taxon>Chroococcales</taxon>
        <taxon>Geminocystaceae</taxon>
        <taxon>Cyanobacterium</taxon>
    </lineage>
</organism>
<dbReference type="InterPro" id="IPR003593">
    <property type="entry name" value="AAA+_ATPase"/>
</dbReference>
<dbReference type="PANTHER" id="PTHR24221">
    <property type="entry name" value="ATP-BINDING CASSETTE SUB-FAMILY B"/>
    <property type="match status" value="1"/>
</dbReference>
<evidence type="ECO:0000256" key="7">
    <source>
        <dbReference type="SAM" id="Phobius"/>
    </source>
</evidence>
<dbReference type="InterPro" id="IPR003439">
    <property type="entry name" value="ABC_transporter-like_ATP-bd"/>
</dbReference>
<reference evidence="10 11" key="1">
    <citation type="submission" date="2020-10" db="EMBL/GenBank/DDBJ databases">
        <authorList>
            <person name="Castelo-Branco R."/>
            <person name="Eusebio N."/>
            <person name="Adriana R."/>
            <person name="Vieira A."/>
            <person name="Brugerolle De Fraissinette N."/>
            <person name="Rezende De Castro R."/>
            <person name="Schneider M.P."/>
            <person name="Vasconcelos V."/>
            <person name="Leao P.N."/>
        </authorList>
    </citation>
    <scope>NUCLEOTIDE SEQUENCE [LARGE SCALE GENOMIC DNA]</scope>
    <source>
        <strain evidence="10 11">LEGE 03274</strain>
    </source>
</reference>
<dbReference type="InterPro" id="IPR036640">
    <property type="entry name" value="ABC1_TM_sf"/>
</dbReference>
<dbReference type="Gene3D" id="1.20.1560.10">
    <property type="entry name" value="ABC transporter type 1, transmembrane domain"/>
    <property type="match status" value="1"/>
</dbReference>
<feature type="domain" description="ABC transporter" evidence="8">
    <location>
        <begin position="362"/>
        <end position="586"/>
    </location>
</feature>
<sequence length="587" mass="64836">MSENKTKTLETSLPILKELLDNFAPYLKQEKILLFIAIVSIIADVCLRIIEPLPLKFVLDYVLQNKSINILYVGEISPITLLTICAVAVFAISAFRALAGYGSAVSLAMVGSRVMTKVRNRLYAHLQALSLDYHTTTRSGDLIIRISSDTSRLQEILITATLPLVVSILTLVGTVGIMFWINARLTAVALISLPFFSLAVNRLSQRIQTSSLQQRKREGLLAATSAESMTSIKLIQALCLENAFFEVFAHENEQSLRKAIETQRLSASLERIVDVIIALALAVVLWYGSWLVLQNALSVGDVIVFLTYLKNTFKPIQNFAKYTGRLAKSAASAQRVLNIFQEIPTIQDLPDAQPAPMFRGDVEFRDVSFTYGEGHCLLRGVNFRVKQGQLVAIVGVSGCGKSTMMNLLLRLYEPTQGQVLIDGHDIRDYTISSVRSQLSVVLQETILFAGTIRDNIAYGMTDVKDEEIIKASCLANAHDFISNLPQGYNTFMGERGATLSGGQRQRIAIARTAMNNTPILILDEPTTGLDSQNEQEVIQSLLNLAKGKTTFLITHDLNLAQKADLIINLEKGKVSQIINNELSDKVR</sequence>
<dbReference type="InterPro" id="IPR011527">
    <property type="entry name" value="ABC1_TM_dom"/>
</dbReference>
<keyword evidence="3" id="KW-0547">Nucleotide-binding</keyword>